<dbReference type="AlphaFoldDB" id="A0A6P1CNM1"/>
<feature type="domain" description="RsbT co-antagonist protein RsbRD N-terminal" evidence="3">
    <location>
        <begin position="25"/>
        <end position="158"/>
    </location>
</feature>
<dbReference type="PANTHER" id="PTHR33744:SF1">
    <property type="entry name" value="DNA-BINDING TRANSCRIPTIONAL ACTIVATOR ADER"/>
    <property type="match status" value="1"/>
</dbReference>
<evidence type="ECO:0000259" key="3">
    <source>
        <dbReference type="Pfam" id="PF14361"/>
    </source>
</evidence>
<feature type="domain" description="CdaR GGDEF-like" evidence="4">
    <location>
        <begin position="174"/>
        <end position="281"/>
    </location>
</feature>
<evidence type="ECO:0000256" key="1">
    <source>
        <dbReference type="ARBA" id="ARBA00006754"/>
    </source>
</evidence>
<name>A0A6P1CNM1_9NOCA</name>
<accession>A0A6P1CNM1</accession>
<dbReference type="InterPro" id="IPR051448">
    <property type="entry name" value="CdaR-like_regulators"/>
</dbReference>
<comment type="similarity">
    <text evidence="1">Belongs to the CdaR family.</text>
</comment>
<evidence type="ECO:0000313" key="5">
    <source>
        <dbReference type="EMBL" id="NEW32964.1"/>
    </source>
</evidence>
<dbReference type="InterPro" id="IPR041522">
    <property type="entry name" value="CdaR_GGDEF"/>
</dbReference>
<dbReference type="Proteomes" id="UP000471166">
    <property type="component" value="Unassembled WGS sequence"/>
</dbReference>
<dbReference type="Gene3D" id="1.10.10.2840">
    <property type="entry name" value="PucR C-terminal helix-turn-helix domain"/>
    <property type="match status" value="1"/>
</dbReference>
<dbReference type="InterPro" id="IPR025751">
    <property type="entry name" value="RsbRD_N_dom"/>
</dbReference>
<dbReference type="Pfam" id="PF17853">
    <property type="entry name" value="GGDEF_2"/>
    <property type="match status" value="1"/>
</dbReference>
<sequence>MTAPPRTTPASAARPALDLLERVGELADELVARIVVADRSYGDAGLLTAEELHAACLSNLTAIITALGGAEPVRLQPARAVGRLKAERGVPIAALLHAFRLGGRLIWEQLTTRSPEPGDAELRDLATALWELIDTYSDTAVESYRETEILLAHADAQAQSRLIRTLFDDNSGNPARVLTALRTLGLPEHGTYAVVSIETDDPGAALPGNLVTAVKDAGARSVWDSQIDTHAGLLCAGSPASIDRAVTKLADLVEGRIGVSTNFTSPQAIPGALAEARLAARSVRAGARTAVRFGDQPVGHLLVMLPEASRLAATQILGPVLGLPEPERDDLIDALRAWYECRGSTAAAAEQLHCHRNTVRYRLRKIRDLTGRDTADPVQSAELHLALQAVTLLGPEAAPAVTSA</sequence>
<dbReference type="InterPro" id="IPR025736">
    <property type="entry name" value="PucR_C-HTH_dom"/>
</dbReference>
<dbReference type="EMBL" id="JAAGVB010000013">
    <property type="protein sequence ID" value="NEW32964.1"/>
    <property type="molecule type" value="Genomic_DNA"/>
</dbReference>
<dbReference type="RefSeq" id="WP_163844006.1">
    <property type="nucleotide sequence ID" value="NZ_AP026979.1"/>
</dbReference>
<proteinExistence type="inferred from homology"/>
<protein>
    <submittedName>
        <fullName evidence="5">PucR family transcriptional regulator</fullName>
    </submittedName>
</protein>
<evidence type="ECO:0000259" key="2">
    <source>
        <dbReference type="Pfam" id="PF13556"/>
    </source>
</evidence>
<evidence type="ECO:0000313" key="6">
    <source>
        <dbReference type="Proteomes" id="UP000471166"/>
    </source>
</evidence>
<gene>
    <name evidence="5" type="ORF">GV791_10410</name>
</gene>
<dbReference type="Pfam" id="PF14361">
    <property type="entry name" value="RsbRD_N"/>
    <property type="match status" value="1"/>
</dbReference>
<feature type="domain" description="PucR C-terminal helix-turn-helix" evidence="2">
    <location>
        <begin position="331"/>
        <end position="389"/>
    </location>
</feature>
<dbReference type="InterPro" id="IPR042070">
    <property type="entry name" value="PucR_C-HTH_sf"/>
</dbReference>
<dbReference type="PANTHER" id="PTHR33744">
    <property type="entry name" value="CARBOHYDRATE DIACID REGULATOR"/>
    <property type="match status" value="1"/>
</dbReference>
<comment type="caution">
    <text evidence="5">The sequence shown here is derived from an EMBL/GenBank/DDBJ whole genome shotgun (WGS) entry which is preliminary data.</text>
</comment>
<organism evidence="5 6">
    <name type="scientific">Nocardia cyriacigeorgica</name>
    <dbReference type="NCBI Taxonomy" id="135487"/>
    <lineage>
        <taxon>Bacteria</taxon>
        <taxon>Bacillati</taxon>
        <taxon>Actinomycetota</taxon>
        <taxon>Actinomycetes</taxon>
        <taxon>Mycobacteriales</taxon>
        <taxon>Nocardiaceae</taxon>
        <taxon>Nocardia</taxon>
    </lineage>
</organism>
<reference evidence="5 6" key="1">
    <citation type="submission" date="2020-01" db="EMBL/GenBank/DDBJ databases">
        <title>Genetics and antimicrobial susceptibilities of Nocardia species isolated from the soil; a comparison with species isolated from humans.</title>
        <authorList>
            <person name="Carrasco G."/>
            <person name="Monzon S."/>
            <person name="Sansegundo M."/>
            <person name="Garcia E."/>
            <person name="Garrido N."/>
            <person name="Medina M.J."/>
            <person name="Villalon P."/>
            <person name="Ramirez-Arocha A.C."/>
            <person name="Jimenez P."/>
            <person name="Cuesta I."/>
            <person name="Valdezate S."/>
        </authorList>
    </citation>
    <scope>NUCLEOTIDE SEQUENCE [LARGE SCALE GENOMIC DNA]</scope>
    <source>
        <strain evidence="5 6">CNM20110626</strain>
    </source>
</reference>
<dbReference type="Pfam" id="PF13556">
    <property type="entry name" value="HTH_30"/>
    <property type="match status" value="1"/>
</dbReference>
<evidence type="ECO:0000259" key="4">
    <source>
        <dbReference type="Pfam" id="PF17853"/>
    </source>
</evidence>